<evidence type="ECO:0000313" key="3">
    <source>
        <dbReference type="EMBL" id="CAG7898172.1"/>
    </source>
</evidence>
<dbReference type="EMBL" id="LS974624">
    <property type="protein sequence ID" value="CAG7898172.1"/>
    <property type="molecule type" value="Genomic_DNA"/>
</dbReference>
<keyword evidence="1" id="KW-0812">Transmembrane</keyword>
<feature type="transmembrane region" description="Helical" evidence="1">
    <location>
        <begin position="97"/>
        <end position="118"/>
    </location>
</feature>
<dbReference type="Gramene" id="A05p08070.2_BraZ1">
    <property type="protein sequence ID" value="A05p08070.2_BraZ1.CDS.1"/>
    <property type="gene ID" value="A05g08070.2_BraZ1"/>
</dbReference>
<evidence type="ECO:0000313" key="2">
    <source>
        <dbReference type="EMBL" id="CAG7874286.1"/>
    </source>
</evidence>
<dbReference type="Proteomes" id="UP000694005">
    <property type="component" value="Chromosome A08"/>
</dbReference>
<accession>A0A8D9HFU4</accession>
<evidence type="ECO:0000313" key="4">
    <source>
        <dbReference type="Proteomes" id="UP000694005"/>
    </source>
</evidence>
<evidence type="ECO:0000256" key="1">
    <source>
        <dbReference type="SAM" id="Phobius"/>
    </source>
</evidence>
<reference evidence="3 4" key="1">
    <citation type="submission" date="2021-07" db="EMBL/GenBank/DDBJ databases">
        <authorList>
            <consortium name="Genoscope - CEA"/>
            <person name="William W."/>
        </authorList>
    </citation>
    <scope>NUCLEOTIDE SEQUENCE [LARGE SCALE GENOMIC DNA]</scope>
</reference>
<dbReference type="Proteomes" id="UP000694005">
    <property type="component" value="Chromosome A05"/>
</dbReference>
<name>A0A8D9HFU4_BRACM</name>
<protein>
    <submittedName>
        <fullName evidence="2 3">Uncharacterized protein</fullName>
    </submittedName>
</protein>
<proteinExistence type="predicted"/>
<dbReference type="AlphaFoldDB" id="A0A8D9HFU4"/>
<dbReference type="EMBL" id="LS974621">
    <property type="protein sequence ID" value="CAG7874286.1"/>
    <property type="molecule type" value="Genomic_DNA"/>
</dbReference>
<gene>
    <name evidence="2" type="ORF">BRAPAZ1V2_A05P08070.2</name>
    <name evidence="3" type="ORF">BRAPAZ1V2_A08P18380.2</name>
</gene>
<sequence length="119" mass="12989">MSSGDCLVPDITLGLLVTAAYPFCPEVLAAAIPLGFWSQRTPLFNCFRRHRQWFSQLGFGSRFSVTTSVEAALGESLAASVSSLDLRLRPGTVQNSCSLAVVVLFFLAGSGGLMDWWWR</sequence>
<keyword evidence="1" id="KW-1133">Transmembrane helix</keyword>
<dbReference type="Gramene" id="A08p18380.2_BraZ1">
    <property type="protein sequence ID" value="A08p18380.2_BraZ1.CDS.1"/>
    <property type="gene ID" value="A08g18380.2_BraZ1"/>
</dbReference>
<keyword evidence="1" id="KW-0472">Membrane</keyword>
<organism evidence="3 4">
    <name type="scientific">Brassica campestris</name>
    <name type="common">Field mustard</name>
    <dbReference type="NCBI Taxonomy" id="3711"/>
    <lineage>
        <taxon>Eukaryota</taxon>
        <taxon>Viridiplantae</taxon>
        <taxon>Streptophyta</taxon>
        <taxon>Embryophyta</taxon>
        <taxon>Tracheophyta</taxon>
        <taxon>Spermatophyta</taxon>
        <taxon>Magnoliopsida</taxon>
        <taxon>eudicotyledons</taxon>
        <taxon>Gunneridae</taxon>
        <taxon>Pentapetalae</taxon>
        <taxon>rosids</taxon>
        <taxon>malvids</taxon>
        <taxon>Brassicales</taxon>
        <taxon>Brassicaceae</taxon>
        <taxon>Brassiceae</taxon>
        <taxon>Brassica</taxon>
    </lineage>
</organism>